<dbReference type="Proteomes" id="UP001343492">
    <property type="component" value="Unassembled WGS sequence"/>
</dbReference>
<protein>
    <submittedName>
        <fullName evidence="2">Uncharacterized protein</fullName>
    </submittedName>
</protein>
<feature type="coiled-coil region" evidence="1">
    <location>
        <begin position="22"/>
        <end position="49"/>
    </location>
</feature>
<keyword evidence="1" id="KW-0175">Coiled coil</keyword>
<gene>
    <name evidence="2" type="ORF">VRS74_01240</name>
</gene>
<evidence type="ECO:0000313" key="3">
    <source>
        <dbReference type="Proteomes" id="UP001343492"/>
    </source>
</evidence>
<name>A0ABU7GBQ8_9SPHN</name>
<organism evidence="2 3">
    <name type="scientific">Altererythrobacter litoralis</name>
    <dbReference type="NCBI Taxonomy" id="3113904"/>
    <lineage>
        <taxon>Bacteria</taxon>
        <taxon>Pseudomonadati</taxon>
        <taxon>Pseudomonadota</taxon>
        <taxon>Alphaproteobacteria</taxon>
        <taxon>Sphingomonadales</taxon>
        <taxon>Erythrobacteraceae</taxon>
        <taxon>Altererythrobacter</taxon>
    </lineage>
</organism>
<proteinExistence type="predicted"/>
<evidence type="ECO:0000256" key="1">
    <source>
        <dbReference type="SAM" id="Coils"/>
    </source>
</evidence>
<sequence length="76" mass="8667">MNEENLDQPTLAGKAAKINGALAAIERQLAERDEKIADLEQRLEDQEYSVRRVLDMLIEWLEEEPGQGDDQEREAA</sequence>
<accession>A0ABU7GBQ8</accession>
<keyword evidence="3" id="KW-1185">Reference proteome</keyword>
<dbReference type="RefSeq" id="WP_354143416.1">
    <property type="nucleotide sequence ID" value="NZ_JAZDQV010000001.1"/>
</dbReference>
<comment type="caution">
    <text evidence="2">The sequence shown here is derived from an EMBL/GenBank/DDBJ whole genome shotgun (WGS) entry which is preliminary data.</text>
</comment>
<reference evidence="2 3" key="1">
    <citation type="submission" date="2024-01" db="EMBL/GenBank/DDBJ databases">
        <title>The genome sequence of Erythrobacteraceae sp. strain 1XM1-14.</title>
        <authorList>
            <person name="Liu Y."/>
        </authorList>
    </citation>
    <scope>NUCLEOTIDE SEQUENCE [LARGE SCALE GENOMIC DNA]</scope>
    <source>
        <strain evidence="2 3">1XM1-14</strain>
    </source>
</reference>
<dbReference type="EMBL" id="JAZDQV010000001">
    <property type="protein sequence ID" value="MEE1876308.1"/>
    <property type="molecule type" value="Genomic_DNA"/>
</dbReference>
<evidence type="ECO:0000313" key="2">
    <source>
        <dbReference type="EMBL" id="MEE1876308.1"/>
    </source>
</evidence>